<proteinExistence type="predicted"/>
<feature type="transmembrane region" description="Helical" evidence="1">
    <location>
        <begin position="184"/>
        <end position="201"/>
    </location>
</feature>
<dbReference type="GO" id="GO:0016020">
    <property type="term" value="C:membrane"/>
    <property type="evidence" value="ECO:0007669"/>
    <property type="project" value="TreeGrafter"/>
</dbReference>
<dbReference type="GO" id="GO:0000271">
    <property type="term" value="P:polysaccharide biosynthetic process"/>
    <property type="evidence" value="ECO:0007669"/>
    <property type="project" value="TreeGrafter"/>
</dbReference>
<feature type="transmembrane region" description="Helical" evidence="1">
    <location>
        <begin position="122"/>
        <end position="143"/>
    </location>
</feature>
<dbReference type="InterPro" id="IPR050879">
    <property type="entry name" value="Acyltransferase_3"/>
</dbReference>
<feature type="domain" description="Acyltransferase 3" evidence="2">
    <location>
        <begin position="1"/>
        <end position="334"/>
    </location>
</feature>
<dbReference type="InterPro" id="IPR002656">
    <property type="entry name" value="Acyl_transf_3_dom"/>
</dbReference>
<dbReference type="Proteomes" id="UP000568106">
    <property type="component" value="Unassembled WGS sequence"/>
</dbReference>
<feature type="transmembrane region" description="Helical" evidence="1">
    <location>
        <begin position="20"/>
        <end position="48"/>
    </location>
</feature>
<keyword evidence="4" id="KW-1185">Reference proteome</keyword>
<feature type="transmembrane region" description="Helical" evidence="1">
    <location>
        <begin position="68"/>
        <end position="90"/>
    </location>
</feature>
<protein>
    <submittedName>
        <fullName evidence="3">Peptidoglycan/LPS O-acetylase OafA/YrhL</fullName>
    </submittedName>
</protein>
<evidence type="ECO:0000256" key="1">
    <source>
        <dbReference type="SAM" id="Phobius"/>
    </source>
</evidence>
<keyword evidence="1" id="KW-1133">Transmembrane helix</keyword>
<dbReference type="EMBL" id="JACHDY010000004">
    <property type="protein sequence ID" value="MBB5318300.1"/>
    <property type="molecule type" value="Genomic_DNA"/>
</dbReference>
<organism evidence="3 4">
    <name type="scientific">Tunturiibacter empetritectus</name>
    <dbReference type="NCBI Taxonomy" id="3069691"/>
    <lineage>
        <taxon>Bacteria</taxon>
        <taxon>Pseudomonadati</taxon>
        <taxon>Acidobacteriota</taxon>
        <taxon>Terriglobia</taxon>
        <taxon>Terriglobales</taxon>
        <taxon>Acidobacteriaceae</taxon>
        <taxon>Tunturiibacter</taxon>
    </lineage>
</organism>
<name>A0A7W8IL56_9BACT</name>
<keyword evidence="1" id="KW-0472">Membrane</keyword>
<evidence type="ECO:0000313" key="4">
    <source>
        <dbReference type="Proteomes" id="UP000568106"/>
    </source>
</evidence>
<accession>A0A7W8IL56</accession>
<dbReference type="GO" id="GO:0016747">
    <property type="term" value="F:acyltransferase activity, transferring groups other than amino-acyl groups"/>
    <property type="evidence" value="ECO:0007669"/>
    <property type="project" value="InterPro"/>
</dbReference>
<dbReference type="PANTHER" id="PTHR23028:SF53">
    <property type="entry name" value="ACYL_TRANSF_3 DOMAIN-CONTAINING PROTEIN"/>
    <property type="match status" value="1"/>
</dbReference>
<evidence type="ECO:0000313" key="3">
    <source>
        <dbReference type="EMBL" id="MBB5318300.1"/>
    </source>
</evidence>
<evidence type="ECO:0000259" key="2">
    <source>
        <dbReference type="Pfam" id="PF01757"/>
    </source>
</evidence>
<feature type="transmembrane region" description="Helical" evidence="1">
    <location>
        <begin position="150"/>
        <end position="172"/>
    </location>
</feature>
<dbReference type="Pfam" id="PF01757">
    <property type="entry name" value="Acyl_transf_3"/>
    <property type="match status" value="1"/>
</dbReference>
<feature type="transmembrane region" description="Helical" evidence="1">
    <location>
        <begin position="213"/>
        <end position="231"/>
    </location>
</feature>
<keyword evidence="1" id="KW-0812">Transmembrane</keyword>
<feature type="transmembrane region" description="Helical" evidence="1">
    <location>
        <begin position="282"/>
        <end position="304"/>
    </location>
</feature>
<reference evidence="3" key="1">
    <citation type="submission" date="2020-08" db="EMBL/GenBank/DDBJ databases">
        <title>Genomic Encyclopedia of Type Strains, Phase IV (KMG-V): Genome sequencing to study the core and pangenomes of soil and plant-associated prokaryotes.</title>
        <authorList>
            <person name="Whitman W."/>
        </authorList>
    </citation>
    <scope>NUCLEOTIDE SEQUENCE [LARGE SCALE GENOMIC DNA]</scope>
    <source>
        <strain evidence="3">M8UP27</strain>
    </source>
</reference>
<gene>
    <name evidence="3" type="ORF">HDF09_002997</name>
</gene>
<comment type="caution">
    <text evidence="3">The sequence shown here is derived from an EMBL/GenBank/DDBJ whole genome shotgun (WGS) entry which is preliminary data.</text>
</comment>
<sequence>MVFCYHYGMTAHTEAHWVNYFMLVTTGLWSGVDLFFVLSGFLITGILLDTRDSQNYFRNFYARRALRIFPLFYGVLFLLLALTPLLHLQWRLGHLALFFYASNIAGHIDPSLNDLRPAVDLVHLWSLAVEEQFYLIWPMVVLWVRDRRSLIRVCLGTISFSLLLRCFLLWRFPGAVYEWCYGELPTHCDGLLCGAIVAALIRSVDLTTLIRRSRILFLVSLLGIASLAIHYDGFGYHSPVLTILVYPLLAVMFSCILLRTLQPGTFFSRLGSLGVLRFFGKYSYGMYVYHLLFFPLVGTLLPPLQRLLHSRTWGGVVYVFVVLGLTTIVSVLSYQLYERHWLRLKSRFSYVRPATRSADLATHS</sequence>
<feature type="transmembrane region" description="Helical" evidence="1">
    <location>
        <begin position="243"/>
        <end position="261"/>
    </location>
</feature>
<dbReference type="PANTHER" id="PTHR23028">
    <property type="entry name" value="ACETYLTRANSFERASE"/>
    <property type="match status" value="1"/>
</dbReference>
<feature type="transmembrane region" description="Helical" evidence="1">
    <location>
        <begin position="316"/>
        <end position="337"/>
    </location>
</feature>
<dbReference type="AlphaFoldDB" id="A0A7W8IL56"/>